<dbReference type="GO" id="GO:0051726">
    <property type="term" value="P:regulation of cell cycle"/>
    <property type="evidence" value="ECO:0007669"/>
    <property type="project" value="TreeGrafter"/>
</dbReference>
<evidence type="ECO:0000256" key="7">
    <source>
        <dbReference type="ARBA" id="ARBA00047899"/>
    </source>
</evidence>
<keyword evidence="5" id="KW-0418">Kinase</keyword>
<organism evidence="10 11">
    <name type="scientific">Linum tenue</name>
    <dbReference type="NCBI Taxonomy" id="586396"/>
    <lineage>
        <taxon>Eukaryota</taxon>
        <taxon>Viridiplantae</taxon>
        <taxon>Streptophyta</taxon>
        <taxon>Embryophyta</taxon>
        <taxon>Tracheophyta</taxon>
        <taxon>Spermatophyta</taxon>
        <taxon>Magnoliopsida</taxon>
        <taxon>eudicotyledons</taxon>
        <taxon>Gunneridae</taxon>
        <taxon>Pentapetalae</taxon>
        <taxon>rosids</taxon>
        <taxon>fabids</taxon>
        <taxon>Malpighiales</taxon>
        <taxon>Linaceae</taxon>
        <taxon>Linum</taxon>
    </lineage>
</organism>
<evidence type="ECO:0000256" key="1">
    <source>
        <dbReference type="ARBA" id="ARBA00012513"/>
    </source>
</evidence>
<evidence type="ECO:0000256" key="8">
    <source>
        <dbReference type="ARBA" id="ARBA00048679"/>
    </source>
</evidence>
<comment type="caution">
    <text evidence="10">The sequence shown here is derived from an EMBL/GenBank/DDBJ whole genome shotgun (WGS) entry which is preliminary data.</text>
</comment>
<dbReference type="AlphaFoldDB" id="A0AAV0MZV8"/>
<name>A0AAV0MZV8_9ROSI</name>
<dbReference type="SUPFAM" id="SSF56112">
    <property type="entry name" value="Protein kinase-like (PK-like)"/>
    <property type="match status" value="1"/>
</dbReference>
<evidence type="ECO:0000313" key="11">
    <source>
        <dbReference type="Proteomes" id="UP001154282"/>
    </source>
</evidence>
<evidence type="ECO:0000256" key="6">
    <source>
        <dbReference type="ARBA" id="ARBA00022840"/>
    </source>
</evidence>
<keyword evidence="6" id="KW-0067">ATP-binding</keyword>
<evidence type="ECO:0000256" key="5">
    <source>
        <dbReference type="ARBA" id="ARBA00022777"/>
    </source>
</evidence>
<dbReference type="Proteomes" id="UP001154282">
    <property type="component" value="Unassembled WGS sequence"/>
</dbReference>
<reference evidence="10" key="1">
    <citation type="submission" date="2022-08" db="EMBL/GenBank/DDBJ databases">
        <authorList>
            <person name="Gutierrez-Valencia J."/>
        </authorList>
    </citation>
    <scope>NUCLEOTIDE SEQUENCE</scope>
</reference>
<dbReference type="FunFam" id="3.30.200.20:FF:000088">
    <property type="entry name" value="Casein kinase II subunit alpha"/>
    <property type="match status" value="1"/>
</dbReference>
<dbReference type="EC" id="2.7.11.1" evidence="1"/>
<evidence type="ECO:0000256" key="4">
    <source>
        <dbReference type="ARBA" id="ARBA00022741"/>
    </source>
</evidence>
<keyword evidence="3" id="KW-0808">Transferase</keyword>
<dbReference type="Gene3D" id="3.30.200.20">
    <property type="entry name" value="Phosphorylase Kinase, domain 1"/>
    <property type="match status" value="1"/>
</dbReference>
<dbReference type="GO" id="GO:0005829">
    <property type="term" value="C:cytosol"/>
    <property type="evidence" value="ECO:0007669"/>
    <property type="project" value="TreeGrafter"/>
</dbReference>
<protein>
    <recommendedName>
        <fullName evidence="1">non-specific serine/threonine protein kinase</fullName>
        <ecNumber evidence="1">2.7.11.1</ecNumber>
    </recommendedName>
</protein>
<dbReference type="GO" id="GO:0005524">
    <property type="term" value="F:ATP binding"/>
    <property type="evidence" value="ECO:0007669"/>
    <property type="project" value="UniProtKB-KW"/>
</dbReference>
<evidence type="ECO:0000256" key="9">
    <source>
        <dbReference type="ARBA" id="ARBA00061236"/>
    </source>
</evidence>
<sequence length="130" mass="14984">MNSDQNDCEVVRKFGRGKYSEVFEGINVTNNEKRIIKILKPVKKKKVLGTDELYAYLNKYNLELDLHLEALVGRHNRKPWSRFINPDHKHLFSPEASLLMAPLSSDVRIFPTSFPQISTSYNHHLTCNAG</sequence>
<evidence type="ECO:0000256" key="2">
    <source>
        <dbReference type="ARBA" id="ARBA00022527"/>
    </source>
</evidence>
<gene>
    <name evidence="10" type="ORF">LITE_LOCUS30962</name>
</gene>
<dbReference type="GO" id="GO:0004674">
    <property type="term" value="F:protein serine/threonine kinase activity"/>
    <property type="evidence" value="ECO:0007669"/>
    <property type="project" value="UniProtKB-KW"/>
</dbReference>
<evidence type="ECO:0000256" key="3">
    <source>
        <dbReference type="ARBA" id="ARBA00022679"/>
    </source>
</evidence>
<proteinExistence type="inferred from homology"/>
<comment type="catalytic activity">
    <reaction evidence="8">
        <text>L-seryl-[protein] + ATP = O-phospho-L-seryl-[protein] + ADP + H(+)</text>
        <dbReference type="Rhea" id="RHEA:17989"/>
        <dbReference type="Rhea" id="RHEA-COMP:9863"/>
        <dbReference type="Rhea" id="RHEA-COMP:11604"/>
        <dbReference type="ChEBI" id="CHEBI:15378"/>
        <dbReference type="ChEBI" id="CHEBI:29999"/>
        <dbReference type="ChEBI" id="CHEBI:30616"/>
        <dbReference type="ChEBI" id="CHEBI:83421"/>
        <dbReference type="ChEBI" id="CHEBI:456216"/>
        <dbReference type="EC" id="2.7.11.1"/>
    </reaction>
</comment>
<dbReference type="EMBL" id="CAMGYJ010000007">
    <property type="protein sequence ID" value="CAI0451721.1"/>
    <property type="molecule type" value="Genomic_DNA"/>
</dbReference>
<dbReference type="PANTHER" id="PTHR24054">
    <property type="entry name" value="CASEIN KINASE II SUBUNIT ALPHA"/>
    <property type="match status" value="1"/>
</dbReference>
<dbReference type="GO" id="GO:0005634">
    <property type="term" value="C:nucleus"/>
    <property type="evidence" value="ECO:0007669"/>
    <property type="project" value="TreeGrafter"/>
</dbReference>
<keyword evidence="11" id="KW-1185">Reference proteome</keyword>
<evidence type="ECO:0000313" key="10">
    <source>
        <dbReference type="EMBL" id="CAI0451721.1"/>
    </source>
</evidence>
<dbReference type="InterPro" id="IPR011009">
    <property type="entry name" value="Kinase-like_dom_sf"/>
</dbReference>
<dbReference type="PANTHER" id="PTHR24054:SF0">
    <property type="entry name" value="CASEIN KINASE II SUBUNIT ALPHA"/>
    <property type="match status" value="1"/>
</dbReference>
<dbReference type="InterPro" id="IPR045216">
    <property type="entry name" value="CK2_alpha"/>
</dbReference>
<keyword evidence="4" id="KW-0547">Nucleotide-binding</keyword>
<accession>A0AAV0MZV8</accession>
<comment type="catalytic activity">
    <reaction evidence="7">
        <text>L-threonyl-[protein] + ATP = O-phospho-L-threonyl-[protein] + ADP + H(+)</text>
        <dbReference type="Rhea" id="RHEA:46608"/>
        <dbReference type="Rhea" id="RHEA-COMP:11060"/>
        <dbReference type="Rhea" id="RHEA-COMP:11605"/>
        <dbReference type="ChEBI" id="CHEBI:15378"/>
        <dbReference type="ChEBI" id="CHEBI:30013"/>
        <dbReference type="ChEBI" id="CHEBI:30616"/>
        <dbReference type="ChEBI" id="CHEBI:61977"/>
        <dbReference type="ChEBI" id="CHEBI:456216"/>
        <dbReference type="EC" id="2.7.11.1"/>
    </reaction>
</comment>
<comment type="similarity">
    <text evidence="9">Belongs to the protein kinase superfamily. Ser/Thr protein kinase family. CK2 subfamily.</text>
</comment>
<keyword evidence="2" id="KW-0723">Serine/threonine-protein kinase</keyword>
<dbReference type="GO" id="GO:0005956">
    <property type="term" value="C:protein kinase CK2 complex"/>
    <property type="evidence" value="ECO:0007669"/>
    <property type="project" value="TreeGrafter"/>
</dbReference>